<evidence type="ECO:0000313" key="2">
    <source>
        <dbReference type="EMBL" id="GER48584.1"/>
    </source>
</evidence>
<dbReference type="Gene3D" id="1.20.1280.50">
    <property type="match status" value="2"/>
</dbReference>
<feature type="domain" description="F-box" evidence="1">
    <location>
        <begin position="414"/>
        <end position="459"/>
    </location>
</feature>
<evidence type="ECO:0000259" key="1">
    <source>
        <dbReference type="PROSITE" id="PS50181"/>
    </source>
</evidence>
<accession>A0A5A7QTL4</accession>
<dbReference type="InterPro" id="IPR013187">
    <property type="entry name" value="F-box-assoc_dom_typ3"/>
</dbReference>
<dbReference type="InterPro" id="IPR011043">
    <property type="entry name" value="Gal_Oxase/kelch_b-propeller"/>
</dbReference>
<dbReference type="SUPFAM" id="SSF50965">
    <property type="entry name" value="Galactose oxidase, central domain"/>
    <property type="match status" value="1"/>
</dbReference>
<dbReference type="InterPro" id="IPR050796">
    <property type="entry name" value="SCF_F-box_component"/>
</dbReference>
<name>A0A5A7QTL4_STRAF</name>
<comment type="caution">
    <text evidence="2">The sequence shown here is derived from an EMBL/GenBank/DDBJ whole genome shotgun (WGS) entry which is preliminary data.</text>
</comment>
<dbReference type="InterPro" id="IPR001810">
    <property type="entry name" value="F-box_dom"/>
</dbReference>
<dbReference type="SUPFAM" id="SSF81383">
    <property type="entry name" value="F-box domain"/>
    <property type="match status" value="2"/>
</dbReference>
<dbReference type="AlphaFoldDB" id="A0A5A7QTL4"/>
<reference evidence="3" key="1">
    <citation type="journal article" date="2019" name="Curr. Biol.">
        <title>Genome Sequence of Striga asiatica Provides Insight into the Evolution of Plant Parasitism.</title>
        <authorList>
            <person name="Yoshida S."/>
            <person name="Kim S."/>
            <person name="Wafula E.K."/>
            <person name="Tanskanen J."/>
            <person name="Kim Y.M."/>
            <person name="Honaas L."/>
            <person name="Yang Z."/>
            <person name="Spallek T."/>
            <person name="Conn C.E."/>
            <person name="Ichihashi Y."/>
            <person name="Cheong K."/>
            <person name="Cui S."/>
            <person name="Der J.P."/>
            <person name="Gundlach H."/>
            <person name="Jiao Y."/>
            <person name="Hori C."/>
            <person name="Ishida J.K."/>
            <person name="Kasahara H."/>
            <person name="Kiba T."/>
            <person name="Kim M.S."/>
            <person name="Koo N."/>
            <person name="Laohavisit A."/>
            <person name="Lee Y.H."/>
            <person name="Lumba S."/>
            <person name="McCourt P."/>
            <person name="Mortimer J.C."/>
            <person name="Mutuku J.M."/>
            <person name="Nomura T."/>
            <person name="Sasaki-Sekimoto Y."/>
            <person name="Seto Y."/>
            <person name="Wang Y."/>
            <person name="Wakatake T."/>
            <person name="Sakakibara H."/>
            <person name="Demura T."/>
            <person name="Yamaguchi S."/>
            <person name="Yoneyama K."/>
            <person name="Manabe R.I."/>
            <person name="Nelson D.C."/>
            <person name="Schulman A.H."/>
            <person name="Timko M.P."/>
            <person name="dePamphilis C.W."/>
            <person name="Choi D."/>
            <person name="Shirasu K."/>
        </authorList>
    </citation>
    <scope>NUCLEOTIDE SEQUENCE [LARGE SCALE GENOMIC DNA]</scope>
    <source>
        <strain evidence="3">cv. UVA1</strain>
    </source>
</reference>
<evidence type="ECO:0000313" key="3">
    <source>
        <dbReference type="Proteomes" id="UP000325081"/>
    </source>
</evidence>
<dbReference type="Pfam" id="PF00646">
    <property type="entry name" value="F-box"/>
    <property type="match status" value="2"/>
</dbReference>
<dbReference type="Pfam" id="PF07734">
    <property type="entry name" value="FBA_1"/>
    <property type="match status" value="1"/>
</dbReference>
<dbReference type="PANTHER" id="PTHR31672:SF10">
    <property type="entry name" value="F-BOX DOMAIN-CONTAINING PROTEIN"/>
    <property type="match status" value="1"/>
</dbReference>
<dbReference type="InterPro" id="IPR015915">
    <property type="entry name" value="Kelch-typ_b-propeller"/>
</dbReference>
<dbReference type="PANTHER" id="PTHR31672">
    <property type="entry name" value="BNACNNG10540D PROTEIN"/>
    <property type="match status" value="1"/>
</dbReference>
<dbReference type="InterPro" id="IPR036047">
    <property type="entry name" value="F-box-like_dom_sf"/>
</dbReference>
<sequence>MEAASTYLSEDLVAEILSKLPVQPLLRLSLVCRSWRSLILTPKFLSLHLRHNRRTASQIVLADDSCTETKRHDLRLHARYWLLDDDQHHRLRPLNCPFEYPCFTCHKIVSTINGLICISGSGETSGNSRNSLPIILWNPSVRRHVVLPDFPPLDEGERAAYYTSVQLGYEATTDDYKVVAVRSGRDVRGHLAAHVYSLNSNTWRRVDVGPAMRAGGGFRSLHCTGAFLRGKIHWLVQRDNEMEVRYGFWCCLYSFDVKDEVFAKMALPPQDPTHNYFPHVTVVEESLCVIDSPTLPCTIWMLKEDCWTKLYSLDRIAENISAKLAVCLKNGEFLLDTSMKGDKCWTFKVYEPGTRQCTLVQTRPGQNYYVALAMVNHHESLVLLDRRIRAVRAEDDPSTSRGRVQIQQSCWSCEAASTYLSEDLVAEILSKLPVQPLLRLSLVCRSWRSLILTPEFLSLHLRHNRRTASQIVLADESCTETKRHHYQVHARYWLLDDDQHHRLRPLNFPFEYPYFTSPKIVSTINGLICISGLGETSGASIISPPIILWNPSIRRHMVLPDFPPLDEGEEAAVVYTSIELGYEATTDDYKVVAIRSGRDVRGHLAAHVYSLNSNTWRRVDVGPAMRAGGRERSIHCTGAFLRGKIHWLVQRDYEMKMALPPEDPTRDIYCPHVTVVEESLCVIDSPTLPCTIWMLKEDCWTKLYSLDPVAHNITAKLAVCLKNGEFLLDTYMKGDECSFTFKVYEPGTRRCTLVHTRADQQSHVDLAMVNHHQSLVLLDRRIRAVHAEEDPSTSRGRVQIQQSCWSCEVLITKDTTN</sequence>
<dbReference type="InterPro" id="IPR017451">
    <property type="entry name" value="F-box-assoc_interact_dom"/>
</dbReference>
<dbReference type="EMBL" id="BKCP01008292">
    <property type="protein sequence ID" value="GER48584.1"/>
    <property type="molecule type" value="Genomic_DNA"/>
</dbReference>
<dbReference type="PROSITE" id="PS50181">
    <property type="entry name" value="FBOX"/>
    <property type="match status" value="2"/>
</dbReference>
<protein>
    <submittedName>
        <fullName evidence="2">F-box family protein</fullName>
    </submittedName>
</protein>
<dbReference type="NCBIfam" id="TIGR01640">
    <property type="entry name" value="F_box_assoc_1"/>
    <property type="match status" value="2"/>
</dbReference>
<proteinExistence type="predicted"/>
<dbReference type="InterPro" id="IPR006527">
    <property type="entry name" value="F-box-assoc_dom_typ1"/>
</dbReference>
<keyword evidence="3" id="KW-1185">Reference proteome</keyword>
<gene>
    <name evidence="2" type="ORF">STAS_25747</name>
</gene>
<organism evidence="2 3">
    <name type="scientific">Striga asiatica</name>
    <name type="common">Asiatic witchweed</name>
    <name type="synonym">Buchnera asiatica</name>
    <dbReference type="NCBI Taxonomy" id="4170"/>
    <lineage>
        <taxon>Eukaryota</taxon>
        <taxon>Viridiplantae</taxon>
        <taxon>Streptophyta</taxon>
        <taxon>Embryophyta</taxon>
        <taxon>Tracheophyta</taxon>
        <taxon>Spermatophyta</taxon>
        <taxon>Magnoliopsida</taxon>
        <taxon>eudicotyledons</taxon>
        <taxon>Gunneridae</taxon>
        <taxon>Pentapetalae</taxon>
        <taxon>asterids</taxon>
        <taxon>lamiids</taxon>
        <taxon>Lamiales</taxon>
        <taxon>Orobanchaceae</taxon>
        <taxon>Buchnereae</taxon>
        <taxon>Striga</taxon>
    </lineage>
</organism>
<dbReference type="CDD" id="cd22157">
    <property type="entry name" value="F-box_AtFBW1-like"/>
    <property type="match status" value="2"/>
</dbReference>
<dbReference type="OrthoDB" id="1283172at2759"/>
<dbReference type="SMART" id="SM00256">
    <property type="entry name" value="FBOX"/>
    <property type="match status" value="2"/>
</dbReference>
<feature type="domain" description="F-box" evidence="1">
    <location>
        <begin position="2"/>
        <end position="47"/>
    </location>
</feature>
<dbReference type="Pfam" id="PF08268">
    <property type="entry name" value="FBA_3"/>
    <property type="match status" value="1"/>
</dbReference>
<dbReference type="Proteomes" id="UP000325081">
    <property type="component" value="Unassembled WGS sequence"/>
</dbReference>
<dbReference type="Gene3D" id="2.120.10.80">
    <property type="entry name" value="Kelch-type beta propeller"/>
    <property type="match status" value="1"/>
</dbReference>